<feature type="region of interest" description="Disordered" evidence="5">
    <location>
        <begin position="459"/>
        <end position="547"/>
    </location>
</feature>
<dbReference type="SMART" id="SM00644">
    <property type="entry name" value="Ami_2"/>
    <property type="match status" value="1"/>
</dbReference>
<dbReference type="InterPro" id="IPR051206">
    <property type="entry name" value="NAMLAA_amidase_2"/>
</dbReference>
<dbReference type="RefSeq" id="WP_307555168.1">
    <property type="nucleotide sequence ID" value="NZ_JAUSQU010000001.1"/>
</dbReference>
<feature type="compositionally biased region" description="Basic and acidic residues" evidence="5">
    <location>
        <begin position="104"/>
        <end position="116"/>
    </location>
</feature>
<dbReference type="SUPFAM" id="SSF55846">
    <property type="entry name" value="N-acetylmuramoyl-L-alanine amidase-like"/>
    <property type="match status" value="1"/>
</dbReference>
<feature type="compositionally biased region" description="Low complexity" evidence="5">
    <location>
        <begin position="490"/>
        <end position="499"/>
    </location>
</feature>
<evidence type="ECO:0000313" key="9">
    <source>
        <dbReference type="Proteomes" id="UP001225356"/>
    </source>
</evidence>
<keyword evidence="6" id="KW-0732">Signal</keyword>
<sequence>MSRLSGIPVLVALSMLIQAFPGEAAPAGPQETFALPGESAPGGRQAAFAQAARTYGVPESVLLAVSYMESRWDGNDGLPSVSAGYGPMHLVDAGLEPGHHHHYGGGEDPRGDETRPHPLTIPDTTAAPPEDTLHRAAKLTGIAPALLRKDPAANIRGGAALLADYQRRTGGKPSPDPADWYGAAARYSGSPSAMADGADGPGERPADREAANTEAARSFADAVYATIRSGAARVTDDGEQVVLPAIPGLSPRRPPTPGRTAQRRGVTASAPDCPATVSCEWIPAAYKQLKGGGYGNHDRYDKTRQIDYIVIHDGETTYNAMTRLAKDPNYLSWHFTLRSGDGHIAQHLRGSDIGWHAGNWYVNSRSIGLEHEGYLAKGGAWYTEAMYLSSAKLVRYLAKKYGIPLDRTHIIGHDNVPGTTPETVSGMHEDPGPYWNWSHYFDLLGSPLKVADDFKLLANPQQDPQDQGDRETQDAQKDQGGQENQDAQKDQGGQENQDGQDARKDQEDQKDQGGQDAPGDQGARKAQDAPRTQAAQKAPAGQSRGAARSVLIKPDYATNRPGFTGCAGGCRRLGAASVWLHTRPSLSAPLVKDVGKHPTGGSSYSVYDHAARASTGQRYALAGRKGDWTAIWYLGQKAWFNDPVAAPASVPVSGPLVTPKRGLRSVKLYGRAYPEASAYPRGVSPQTLTPLQYSLPAGQLYSLGLTTRGTYLRTTTFDPSQHRVIRGDIRYHQIQFGHRFMFVRASDVRVLAK</sequence>
<evidence type="ECO:0000259" key="7">
    <source>
        <dbReference type="SMART" id="SM00644"/>
    </source>
</evidence>
<comment type="caution">
    <text evidence="8">The sequence shown here is derived from an EMBL/GenBank/DDBJ whole genome shotgun (WGS) entry which is preliminary data.</text>
</comment>
<feature type="compositionally biased region" description="Basic and acidic residues" evidence="5">
    <location>
        <begin position="467"/>
        <end position="477"/>
    </location>
</feature>
<dbReference type="Proteomes" id="UP001225356">
    <property type="component" value="Unassembled WGS sequence"/>
</dbReference>
<dbReference type="InterPro" id="IPR036505">
    <property type="entry name" value="Amidase/PGRP_sf"/>
</dbReference>
<keyword evidence="3" id="KW-0378">Hydrolase</keyword>
<evidence type="ECO:0000256" key="5">
    <source>
        <dbReference type="SAM" id="MobiDB-lite"/>
    </source>
</evidence>
<dbReference type="EMBL" id="JAUSQU010000001">
    <property type="protein sequence ID" value="MDP9841655.1"/>
    <property type="molecule type" value="Genomic_DNA"/>
</dbReference>
<name>A0ABT9Q5E2_9ACTN</name>
<feature type="signal peptide" evidence="6">
    <location>
        <begin position="1"/>
        <end position="24"/>
    </location>
</feature>
<evidence type="ECO:0000256" key="2">
    <source>
        <dbReference type="ARBA" id="ARBA00011901"/>
    </source>
</evidence>
<feature type="region of interest" description="Disordered" evidence="5">
    <location>
        <begin position="93"/>
        <end position="129"/>
    </location>
</feature>
<dbReference type="PANTHER" id="PTHR30417:SF1">
    <property type="entry name" value="N-ACETYLMURAMOYL-L-ALANINE AMIDASE AMID"/>
    <property type="match status" value="1"/>
</dbReference>
<keyword evidence="4" id="KW-0961">Cell wall biogenesis/degradation</keyword>
<evidence type="ECO:0000256" key="1">
    <source>
        <dbReference type="ARBA" id="ARBA00001561"/>
    </source>
</evidence>
<evidence type="ECO:0000256" key="6">
    <source>
        <dbReference type="SAM" id="SignalP"/>
    </source>
</evidence>
<dbReference type="Gene3D" id="3.40.80.10">
    <property type="entry name" value="Peptidoglycan recognition protein-like"/>
    <property type="match status" value="1"/>
</dbReference>
<protein>
    <recommendedName>
        <fullName evidence="2">N-acetylmuramoyl-L-alanine amidase</fullName>
        <ecNumber evidence="2">3.5.1.28</ecNumber>
    </recommendedName>
</protein>
<dbReference type="InterPro" id="IPR023346">
    <property type="entry name" value="Lysozyme-like_dom_sf"/>
</dbReference>
<keyword evidence="9" id="KW-1185">Reference proteome</keyword>
<feature type="compositionally biased region" description="Basic and acidic residues" evidence="5">
    <location>
        <begin position="201"/>
        <end position="211"/>
    </location>
</feature>
<proteinExistence type="predicted"/>
<feature type="region of interest" description="Disordered" evidence="5">
    <location>
        <begin position="245"/>
        <end position="270"/>
    </location>
</feature>
<dbReference type="PANTHER" id="PTHR30417">
    <property type="entry name" value="N-ACETYLMURAMOYL-L-ALANINE AMIDASE AMID"/>
    <property type="match status" value="1"/>
</dbReference>
<feature type="chain" id="PRO_5045645266" description="N-acetylmuramoyl-L-alanine amidase" evidence="6">
    <location>
        <begin position="25"/>
        <end position="753"/>
    </location>
</feature>
<dbReference type="CDD" id="cd06583">
    <property type="entry name" value="PGRP"/>
    <property type="match status" value="1"/>
</dbReference>
<organism evidence="8 9">
    <name type="scientific">Streptosporangium lutulentum</name>
    <dbReference type="NCBI Taxonomy" id="1461250"/>
    <lineage>
        <taxon>Bacteria</taxon>
        <taxon>Bacillati</taxon>
        <taxon>Actinomycetota</taxon>
        <taxon>Actinomycetes</taxon>
        <taxon>Streptosporangiales</taxon>
        <taxon>Streptosporangiaceae</taxon>
        <taxon>Streptosporangium</taxon>
    </lineage>
</organism>
<evidence type="ECO:0000313" key="8">
    <source>
        <dbReference type="EMBL" id="MDP9841655.1"/>
    </source>
</evidence>
<dbReference type="Pfam" id="PF01510">
    <property type="entry name" value="Amidase_2"/>
    <property type="match status" value="1"/>
</dbReference>
<dbReference type="Gene3D" id="1.10.530.10">
    <property type="match status" value="1"/>
</dbReference>
<feature type="compositionally biased region" description="Basic and acidic residues" evidence="5">
    <location>
        <begin position="500"/>
        <end position="513"/>
    </location>
</feature>
<evidence type="ECO:0000256" key="4">
    <source>
        <dbReference type="ARBA" id="ARBA00023316"/>
    </source>
</evidence>
<feature type="region of interest" description="Disordered" evidence="5">
    <location>
        <begin position="189"/>
        <end position="213"/>
    </location>
</feature>
<feature type="domain" description="N-acetylmuramoyl-L-alanine amidase" evidence="7">
    <location>
        <begin position="294"/>
        <end position="432"/>
    </location>
</feature>
<dbReference type="EC" id="3.5.1.28" evidence="2"/>
<dbReference type="InterPro" id="IPR002502">
    <property type="entry name" value="Amidase_domain"/>
</dbReference>
<comment type="catalytic activity">
    <reaction evidence="1">
        <text>Hydrolyzes the link between N-acetylmuramoyl residues and L-amino acid residues in certain cell-wall glycopeptides.</text>
        <dbReference type="EC" id="3.5.1.28"/>
    </reaction>
</comment>
<evidence type="ECO:0000256" key="3">
    <source>
        <dbReference type="ARBA" id="ARBA00022801"/>
    </source>
</evidence>
<gene>
    <name evidence="8" type="ORF">J2853_000866</name>
</gene>
<accession>A0ABT9Q5E2</accession>
<dbReference type="SUPFAM" id="SSF53955">
    <property type="entry name" value="Lysozyme-like"/>
    <property type="match status" value="1"/>
</dbReference>
<reference evidence="8 9" key="1">
    <citation type="submission" date="2023-07" db="EMBL/GenBank/DDBJ databases">
        <title>Sequencing the genomes of 1000 actinobacteria strains.</title>
        <authorList>
            <person name="Klenk H.-P."/>
        </authorList>
    </citation>
    <scope>NUCLEOTIDE SEQUENCE [LARGE SCALE GENOMIC DNA]</scope>
    <source>
        <strain evidence="8 9">DSM 46740</strain>
    </source>
</reference>